<sequence>MASKLFIIFCESLPMVYPVEHSSNPFRYHAFIEFYFRRPSSRCGSFRGSHEHYAADQGNKEKIERVMNSIELALLDLISQPLPFRLEGGIRPKRRRTNDGKKR</sequence>
<dbReference type="EMBL" id="JACXVP010000034">
    <property type="protein sequence ID" value="KAG5568835.1"/>
    <property type="molecule type" value="Genomic_DNA"/>
</dbReference>
<evidence type="ECO:0000313" key="1">
    <source>
        <dbReference type="EMBL" id="KAG5568835.1"/>
    </source>
</evidence>
<comment type="caution">
    <text evidence="1">The sequence shown here is derived from an EMBL/GenBank/DDBJ whole genome shotgun (WGS) entry which is preliminary data.</text>
</comment>
<protein>
    <submittedName>
        <fullName evidence="1">Uncharacterized protein</fullName>
    </submittedName>
</protein>
<dbReference type="AlphaFoldDB" id="A0A9J5W036"/>
<keyword evidence="2" id="KW-1185">Reference proteome</keyword>
<accession>A0A9J5W036</accession>
<reference evidence="1" key="1">
    <citation type="submission" date="2020-09" db="EMBL/GenBank/DDBJ databases">
        <title>De no assembly of potato wild relative species, Solanum commersonii.</title>
        <authorList>
            <person name="Cho K."/>
        </authorList>
    </citation>
    <scope>NUCLEOTIDE SEQUENCE</scope>
    <source>
        <strain evidence="1">LZ3.2</strain>
        <tissue evidence="1">Leaf</tissue>
    </source>
</reference>
<name>A0A9J5W036_SOLCO</name>
<dbReference type="Proteomes" id="UP000824120">
    <property type="component" value="Unassembled WGS sequence"/>
</dbReference>
<organism evidence="1 2">
    <name type="scientific">Solanum commersonii</name>
    <name type="common">Commerson's wild potato</name>
    <name type="synonym">Commerson's nightshade</name>
    <dbReference type="NCBI Taxonomy" id="4109"/>
    <lineage>
        <taxon>Eukaryota</taxon>
        <taxon>Viridiplantae</taxon>
        <taxon>Streptophyta</taxon>
        <taxon>Embryophyta</taxon>
        <taxon>Tracheophyta</taxon>
        <taxon>Spermatophyta</taxon>
        <taxon>Magnoliopsida</taxon>
        <taxon>eudicotyledons</taxon>
        <taxon>Gunneridae</taxon>
        <taxon>Pentapetalae</taxon>
        <taxon>asterids</taxon>
        <taxon>lamiids</taxon>
        <taxon>Solanales</taxon>
        <taxon>Solanaceae</taxon>
        <taxon>Solanoideae</taxon>
        <taxon>Solaneae</taxon>
        <taxon>Solanum</taxon>
    </lineage>
</organism>
<proteinExistence type="predicted"/>
<gene>
    <name evidence="1" type="ORF">H5410_064142</name>
</gene>
<evidence type="ECO:0000313" key="2">
    <source>
        <dbReference type="Proteomes" id="UP000824120"/>
    </source>
</evidence>